<sequence length="223" mass="26910">MSIRKRPFVPGEYYHLYNRGNSKQQIFRDAQDYRRFITLLYTCNSENNFKMFLVESTSDKDPYLWDRGNPIVYIGAYCLMPNHFHILIAEKEKGGISKFMQKLSTAYVMYYNQKYGRTGGLFEGKFKSEYLFEDRYLKYIFSYIHLNPVKLIQKDWKEIGIRNNKAVLKYLKDYEYSSYFEYLGVGRKQSKIIDRKPYPNYFSSIKNFQEEIVEWLSYDDTLE</sequence>
<dbReference type="Proteomes" id="UP000231143">
    <property type="component" value="Unassembled WGS sequence"/>
</dbReference>
<dbReference type="PANTHER" id="PTHR34322:SF2">
    <property type="entry name" value="TRANSPOSASE IS200-LIKE DOMAIN-CONTAINING PROTEIN"/>
    <property type="match status" value="1"/>
</dbReference>
<feature type="domain" description="Transposase IS200-like" evidence="1">
    <location>
        <begin position="9"/>
        <end position="147"/>
    </location>
</feature>
<dbReference type="Gene3D" id="3.30.70.1290">
    <property type="entry name" value="Transposase IS200-like"/>
    <property type="match status" value="1"/>
</dbReference>
<dbReference type="PANTHER" id="PTHR34322">
    <property type="entry name" value="TRANSPOSASE, Y1_TNP DOMAIN-CONTAINING"/>
    <property type="match status" value="1"/>
</dbReference>
<dbReference type="AlphaFoldDB" id="A0A2H0DYY1"/>
<dbReference type="EMBL" id="PCTT01000007">
    <property type="protein sequence ID" value="PIP87385.1"/>
    <property type="molecule type" value="Genomic_DNA"/>
</dbReference>
<dbReference type="GO" id="GO:0003677">
    <property type="term" value="F:DNA binding"/>
    <property type="evidence" value="ECO:0007669"/>
    <property type="project" value="InterPro"/>
</dbReference>
<dbReference type="InterPro" id="IPR036515">
    <property type="entry name" value="Transposase_17_sf"/>
</dbReference>
<dbReference type="GO" id="GO:0006313">
    <property type="term" value="P:DNA transposition"/>
    <property type="evidence" value="ECO:0007669"/>
    <property type="project" value="InterPro"/>
</dbReference>
<accession>A0A2H0DYY1</accession>
<dbReference type="SMART" id="SM01321">
    <property type="entry name" value="Y1_Tnp"/>
    <property type="match status" value="1"/>
</dbReference>
<evidence type="ECO:0000313" key="2">
    <source>
        <dbReference type="EMBL" id="PIP87385.1"/>
    </source>
</evidence>
<comment type="caution">
    <text evidence="2">The sequence shown here is derived from an EMBL/GenBank/DDBJ whole genome shotgun (WGS) entry which is preliminary data.</text>
</comment>
<gene>
    <name evidence="2" type="ORF">COW81_00530</name>
</gene>
<dbReference type="InterPro" id="IPR002686">
    <property type="entry name" value="Transposase_17"/>
</dbReference>
<proteinExistence type="predicted"/>
<evidence type="ECO:0000313" key="3">
    <source>
        <dbReference type="Proteomes" id="UP000231143"/>
    </source>
</evidence>
<dbReference type="SUPFAM" id="SSF143422">
    <property type="entry name" value="Transposase IS200-like"/>
    <property type="match status" value="1"/>
</dbReference>
<protein>
    <recommendedName>
        <fullName evidence="1">Transposase IS200-like domain-containing protein</fullName>
    </recommendedName>
</protein>
<reference evidence="2 3" key="1">
    <citation type="submission" date="2017-09" db="EMBL/GenBank/DDBJ databases">
        <title>Depth-based differentiation of microbial function through sediment-hosted aquifers and enrichment of novel symbionts in the deep terrestrial subsurface.</title>
        <authorList>
            <person name="Probst A.J."/>
            <person name="Ladd B."/>
            <person name="Jarett J.K."/>
            <person name="Geller-Mcgrath D.E."/>
            <person name="Sieber C.M."/>
            <person name="Emerson J.B."/>
            <person name="Anantharaman K."/>
            <person name="Thomas B.C."/>
            <person name="Malmstrom R."/>
            <person name="Stieglmeier M."/>
            <person name="Klingl A."/>
            <person name="Woyke T."/>
            <person name="Ryan C.M."/>
            <person name="Banfield J.F."/>
        </authorList>
    </citation>
    <scope>NUCLEOTIDE SEQUENCE [LARGE SCALE GENOMIC DNA]</scope>
    <source>
        <strain evidence="2">CG22_combo_CG10-13_8_21_14_all_36_13</strain>
    </source>
</reference>
<name>A0A2H0DYY1_9BACT</name>
<evidence type="ECO:0000259" key="1">
    <source>
        <dbReference type="SMART" id="SM01321"/>
    </source>
</evidence>
<dbReference type="Pfam" id="PF01797">
    <property type="entry name" value="Y1_Tnp"/>
    <property type="match status" value="1"/>
</dbReference>
<organism evidence="2 3">
    <name type="scientific">Candidatus Campbellbacteria bacterium CG22_combo_CG10-13_8_21_14_all_36_13</name>
    <dbReference type="NCBI Taxonomy" id="1974529"/>
    <lineage>
        <taxon>Bacteria</taxon>
        <taxon>Candidatus Campbelliibacteriota</taxon>
    </lineage>
</organism>
<dbReference type="GO" id="GO:0004803">
    <property type="term" value="F:transposase activity"/>
    <property type="evidence" value="ECO:0007669"/>
    <property type="project" value="InterPro"/>
</dbReference>